<dbReference type="KEGG" id="nyu:D7D52_31000"/>
<name>A0A386ZSS6_9NOCA</name>
<dbReference type="AlphaFoldDB" id="A0A386ZSS6"/>
<proteinExistence type="predicted"/>
<evidence type="ECO:0000313" key="4">
    <source>
        <dbReference type="Proteomes" id="UP000267164"/>
    </source>
</evidence>
<dbReference type="Gene3D" id="3.40.1360.10">
    <property type="match status" value="1"/>
</dbReference>
<reference evidence="3 4" key="1">
    <citation type="submission" date="2018-09" db="EMBL/GenBank/DDBJ databases">
        <title>Nocardia yunnanensis sp. nov., an actinomycete isolated from a soil sample.</title>
        <authorList>
            <person name="Zhang J."/>
        </authorList>
    </citation>
    <scope>NUCLEOTIDE SEQUENCE [LARGE SCALE GENOMIC DNA]</scope>
    <source>
        <strain evidence="3 4">CFHS0054</strain>
    </source>
</reference>
<accession>A0A386ZSS6</accession>
<keyword evidence="4" id="KW-1185">Reference proteome</keyword>
<organism evidence="3 4">
    <name type="scientific">Nocardia yunnanensis</name>
    <dbReference type="NCBI Taxonomy" id="2382165"/>
    <lineage>
        <taxon>Bacteria</taxon>
        <taxon>Bacillati</taxon>
        <taxon>Actinomycetota</taxon>
        <taxon>Actinomycetes</taxon>
        <taxon>Mycobacteriales</taxon>
        <taxon>Nocardiaceae</taxon>
        <taxon>Nocardia</taxon>
    </lineage>
</organism>
<dbReference type="CDD" id="cd01029">
    <property type="entry name" value="TOPRIM_primases"/>
    <property type="match status" value="1"/>
</dbReference>
<evidence type="ECO:0000256" key="1">
    <source>
        <dbReference type="SAM" id="MobiDB-lite"/>
    </source>
</evidence>
<dbReference type="OrthoDB" id="4565137at2"/>
<dbReference type="InterPro" id="IPR034154">
    <property type="entry name" value="TOPRIM_DnaG/twinkle"/>
</dbReference>
<protein>
    <submittedName>
        <fullName evidence="3">Toprim domain-containing protein</fullName>
    </submittedName>
</protein>
<feature type="compositionally biased region" description="Low complexity" evidence="1">
    <location>
        <begin position="37"/>
        <end position="61"/>
    </location>
</feature>
<dbReference type="SUPFAM" id="SSF56731">
    <property type="entry name" value="DNA primase core"/>
    <property type="match status" value="1"/>
</dbReference>
<feature type="region of interest" description="Disordered" evidence="1">
    <location>
        <begin position="37"/>
        <end position="80"/>
    </location>
</feature>
<dbReference type="Proteomes" id="UP000267164">
    <property type="component" value="Chromosome"/>
</dbReference>
<evidence type="ECO:0000259" key="2">
    <source>
        <dbReference type="Pfam" id="PF13362"/>
    </source>
</evidence>
<gene>
    <name evidence="3" type="ORF">D7D52_31000</name>
</gene>
<dbReference type="Pfam" id="PF13362">
    <property type="entry name" value="Toprim_3"/>
    <property type="match status" value="1"/>
</dbReference>
<feature type="domain" description="Toprim" evidence="2">
    <location>
        <begin position="331"/>
        <end position="417"/>
    </location>
</feature>
<evidence type="ECO:0000313" key="3">
    <source>
        <dbReference type="EMBL" id="AYF79525.1"/>
    </source>
</evidence>
<dbReference type="InterPro" id="IPR006171">
    <property type="entry name" value="TOPRIM_dom"/>
</dbReference>
<sequence length="438" mass="46882">MNPRSTQHPSAASSARAAVTAACHRCPPGSCNGYRVPSTPGTACPPSGTTSSAAPSVSDASPQPPTATMPHILADTPPPRPGYRPIVSSHFSCAPQLLIVTAAPARVCLGCATTWPGSVDSPVQAGTPVVRGPVAMGSQGSWETINRALSQVSGPGRRGSEWITYLCPVHEADGRRHRPSLGVVYNPQRQRTVVRCFAGCPDVEVLARLGLGVRDLFDGPPPERPRRAANGPELTLADRAILAAGLTLSMHKPDFGPPIRKPRQVAAYLYRDAAGHAVGCVVRLRTLHRQGYVKSFYQLRRTENGWENGGFARVPYQLPEVIEAVRDGRDIYVCEGEADVLAARHAGLTATCNAGGANAWHAEHAEWLSGARRVWVVADRDAAGYRHAAKVAESLADSVRHLRVVEARDGNDLTDHFNAGHHPPDLLPVPVLDPHYTR</sequence>
<dbReference type="EMBL" id="CP032568">
    <property type="protein sequence ID" value="AYF79525.1"/>
    <property type="molecule type" value="Genomic_DNA"/>
</dbReference>